<evidence type="ECO:0000313" key="2">
    <source>
        <dbReference type="EMBL" id="SHE66609.1"/>
    </source>
</evidence>
<keyword evidence="1" id="KW-0472">Membrane</keyword>
<dbReference type="AlphaFoldDB" id="A0A1M4VCB0"/>
<feature type="transmembrane region" description="Helical" evidence="1">
    <location>
        <begin position="50"/>
        <end position="71"/>
    </location>
</feature>
<dbReference type="Proteomes" id="UP000184287">
    <property type="component" value="Unassembled WGS sequence"/>
</dbReference>
<reference evidence="3" key="1">
    <citation type="submission" date="2016-11" db="EMBL/GenBank/DDBJ databases">
        <authorList>
            <person name="Varghese N."/>
            <person name="Submissions S."/>
        </authorList>
    </citation>
    <scope>NUCLEOTIDE SEQUENCE [LARGE SCALE GENOMIC DNA]</scope>
    <source>
        <strain evidence="3">DSM 16990</strain>
    </source>
</reference>
<accession>A0A1M4VCB0</accession>
<protein>
    <submittedName>
        <fullName evidence="2">Uncharacterized protein</fullName>
    </submittedName>
</protein>
<dbReference type="STRING" id="288992.SAMN04488522_101860"/>
<gene>
    <name evidence="2" type="ORF">SAMN04488522_101860</name>
</gene>
<feature type="transmembrane region" description="Helical" evidence="1">
    <location>
        <begin position="101"/>
        <end position="122"/>
    </location>
</feature>
<organism evidence="2 3">
    <name type="scientific">Pedobacter caeni</name>
    <dbReference type="NCBI Taxonomy" id="288992"/>
    <lineage>
        <taxon>Bacteria</taxon>
        <taxon>Pseudomonadati</taxon>
        <taxon>Bacteroidota</taxon>
        <taxon>Sphingobacteriia</taxon>
        <taxon>Sphingobacteriales</taxon>
        <taxon>Sphingobacteriaceae</taxon>
        <taxon>Pedobacter</taxon>
    </lineage>
</organism>
<feature type="transmembrane region" description="Helical" evidence="1">
    <location>
        <begin position="12"/>
        <end position="30"/>
    </location>
</feature>
<proteinExistence type="predicted"/>
<sequence>MKNIGMKKPHIMTAYVLEIGLLLLVMLLLWPLGQSWILSADVTAGYIDPGIWLLVLLSLISFLLVAGLSFWLLERLWLGLGLPVIEVMVLQFKTLDSWKQLSFYWASFVSLLFAAVGCLIAIC</sequence>
<feature type="transmembrane region" description="Helical" evidence="1">
    <location>
        <begin position="76"/>
        <end position="95"/>
    </location>
</feature>
<evidence type="ECO:0000256" key="1">
    <source>
        <dbReference type="SAM" id="Phobius"/>
    </source>
</evidence>
<name>A0A1M4VCB0_9SPHI</name>
<evidence type="ECO:0000313" key="3">
    <source>
        <dbReference type="Proteomes" id="UP000184287"/>
    </source>
</evidence>
<keyword evidence="1" id="KW-0812">Transmembrane</keyword>
<keyword evidence="1" id="KW-1133">Transmembrane helix</keyword>
<keyword evidence="3" id="KW-1185">Reference proteome</keyword>
<dbReference type="EMBL" id="FQUQ01000001">
    <property type="protein sequence ID" value="SHE66609.1"/>
    <property type="molecule type" value="Genomic_DNA"/>
</dbReference>